<gene>
    <name evidence="6" type="ORF">GCM10010492_44150</name>
</gene>
<evidence type="ECO:0000256" key="5">
    <source>
        <dbReference type="SAM" id="Phobius"/>
    </source>
</evidence>
<feature type="transmembrane region" description="Helical" evidence="5">
    <location>
        <begin position="131"/>
        <end position="149"/>
    </location>
</feature>
<feature type="transmembrane region" description="Helical" evidence="5">
    <location>
        <begin position="228"/>
        <end position="251"/>
    </location>
</feature>
<keyword evidence="3 5" id="KW-1133">Transmembrane helix</keyword>
<sequence>MSVEEVRAPAAPTTPLSAGRRLLYSIRIRRVEYLAVMLAIYSIPTLLSVDSASTLATLDFALVIVMALSVMHFIDMTNAYADRDVDAVYKTRLSEAVYGLGLRNVRVQIAVTGVAVLALATYHTFRTGNWDLLPLVAFTLYIGAQYSIPPIHLKNSGVWQIPGLAAVLLWLPMLIVVRSIPGDLSWPLLAVIAGFGLNQVGIVMVNTAEDWPEDAAFDINTCVRALGLTRAMAVATGLIAVGGTTVCVAVLSLGGFTWGAVPMVAAIAFALFHVSGTWRGVRGKPLEDALAFLRPRAKFVPLQVASTGWGTVIAAAFVLAG</sequence>
<evidence type="ECO:0008006" key="8">
    <source>
        <dbReference type="Google" id="ProtNLM"/>
    </source>
</evidence>
<evidence type="ECO:0000256" key="4">
    <source>
        <dbReference type="ARBA" id="ARBA00023136"/>
    </source>
</evidence>
<name>A0ABP3DV87_9PSEU</name>
<dbReference type="Pfam" id="PF01040">
    <property type="entry name" value="UbiA"/>
    <property type="match status" value="1"/>
</dbReference>
<keyword evidence="4 5" id="KW-0472">Membrane</keyword>
<feature type="transmembrane region" description="Helical" evidence="5">
    <location>
        <begin position="161"/>
        <end position="180"/>
    </location>
</feature>
<reference evidence="7" key="1">
    <citation type="journal article" date="2019" name="Int. J. Syst. Evol. Microbiol.">
        <title>The Global Catalogue of Microorganisms (GCM) 10K type strain sequencing project: providing services to taxonomists for standard genome sequencing and annotation.</title>
        <authorList>
            <consortium name="The Broad Institute Genomics Platform"/>
            <consortium name="The Broad Institute Genome Sequencing Center for Infectious Disease"/>
            <person name="Wu L."/>
            <person name="Ma J."/>
        </authorList>
    </citation>
    <scope>NUCLEOTIDE SEQUENCE [LARGE SCALE GENOMIC DNA]</scope>
    <source>
        <strain evidence="7">JCM 3380</strain>
    </source>
</reference>
<feature type="transmembrane region" description="Helical" evidence="5">
    <location>
        <begin position="31"/>
        <end position="49"/>
    </location>
</feature>
<feature type="transmembrane region" description="Helical" evidence="5">
    <location>
        <begin position="257"/>
        <end position="278"/>
    </location>
</feature>
<comment type="caution">
    <text evidence="6">The sequence shown here is derived from an EMBL/GenBank/DDBJ whole genome shotgun (WGS) entry which is preliminary data.</text>
</comment>
<accession>A0ABP3DV87</accession>
<proteinExistence type="predicted"/>
<protein>
    <recommendedName>
        <fullName evidence="8">1,4-dihydroxy-2-naphthoate octaprenyltransferase</fullName>
    </recommendedName>
</protein>
<dbReference type="Proteomes" id="UP001500416">
    <property type="component" value="Unassembled WGS sequence"/>
</dbReference>
<dbReference type="InterPro" id="IPR000537">
    <property type="entry name" value="UbiA_prenyltransferase"/>
</dbReference>
<dbReference type="RefSeq" id="WP_343935747.1">
    <property type="nucleotide sequence ID" value="NZ_BAAABU010000010.1"/>
</dbReference>
<evidence type="ECO:0000313" key="7">
    <source>
        <dbReference type="Proteomes" id="UP001500416"/>
    </source>
</evidence>
<comment type="subcellular location">
    <subcellularLocation>
        <location evidence="1">Membrane</location>
        <topology evidence="1">Multi-pass membrane protein</topology>
    </subcellularLocation>
</comment>
<evidence type="ECO:0000256" key="1">
    <source>
        <dbReference type="ARBA" id="ARBA00004141"/>
    </source>
</evidence>
<organism evidence="6 7">
    <name type="scientific">Saccharothrix mutabilis subsp. mutabilis</name>
    <dbReference type="NCBI Taxonomy" id="66855"/>
    <lineage>
        <taxon>Bacteria</taxon>
        <taxon>Bacillati</taxon>
        <taxon>Actinomycetota</taxon>
        <taxon>Actinomycetes</taxon>
        <taxon>Pseudonocardiales</taxon>
        <taxon>Pseudonocardiaceae</taxon>
        <taxon>Saccharothrix</taxon>
    </lineage>
</organism>
<evidence type="ECO:0000256" key="3">
    <source>
        <dbReference type="ARBA" id="ARBA00022989"/>
    </source>
</evidence>
<feature type="transmembrane region" description="Helical" evidence="5">
    <location>
        <begin position="186"/>
        <end position="207"/>
    </location>
</feature>
<evidence type="ECO:0000313" key="6">
    <source>
        <dbReference type="EMBL" id="GAA0240197.1"/>
    </source>
</evidence>
<dbReference type="EMBL" id="BAAABU010000010">
    <property type="protein sequence ID" value="GAA0240197.1"/>
    <property type="molecule type" value="Genomic_DNA"/>
</dbReference>
<feature type="transmembrane region" description="Helical" evidence="5">
    <location>
        <begin position="299"/>
        <end position="320"/>
    </location>
</feature>
<keyword evidence="2 5" id="KW-0812">Transmembrane</keyword>
<keyword evidence="7" id="KW-1185">Reference proteome</keyword>
<feature type="transmembrane region" description="Helical" evidence="5">
    <location>
        <begin position="55"/>
        <end position="74"/>
    </location>
</feature>
<evidence type="ECO:0000256" key="2">
    <source>
        <dbReference type="ARBA" id="ARBA00022692"/>
    </source>
</evidence>